<dbReference type="PROSITE" id="PS50118">
    <property type="entry name" value="HMG_BOX_2"/>
    <property type="match status" value="1"/>
</dbReference>
<proteinExistence type="predicted"/>
<dbReference type="SUPFAM" id="SSF47095">
    <property type="entry name" value="HMG-box"/>
    <property type="match status" value="1"/>
</dbReference>
<sequence>MVPKQENLGQADSSDIKSESPQFGSQMVDENSTTPYTDATQTKKNNPNHIKRPMNAFMVWSQMERRKICKKYPDMHNAEISKRLGALWKLLNLTERKPFVDEAERLRVYHMKQYPNYKYRPRKRTPKNGGSAITKATSAAANQSKLRKNVSKKYGGTGAGAGRLASTLTSGTVHVVENIGGRASVVSSSTSSPRSPSLSVVSSTSSSCSASSSSATASDSKSFVRRNGIIQVNRLSPVNTDRLKYHFTIDSTKGGAGAAATKGVVTAAADVRMMPASVHAKVPTSPTCDLPNSPESATFYDESSACFDVKPLKFKLLNSLNSSATITVLPPGAGLCPVPADHLMDDEDDDDCDGRGAGMLLSPGSAVSLMSDHQMDQQLDQHSSSTVDLIARSLMKDDHLLVKAEPLSSGASPSYFVKREPMDCCESSETAALGGREGADPSTLLDDIDHLVNLIEIDQLKMMDIESLSTDLDNVNIRQSSHLEFSCPSDMTDILSNMGVAADWGEDGPLSRFNNN</sequence>
<dbReference type="GO" id="GO:0000978">
    <property type="term" value="F:RNA polymerase II cis-regulatory region sequence-specific DNA binding"/>
    <property type="evidence" value="ECO:0007669"/>
    <property type="project" value="TreeGrafter"/>
</dbReference>
<keyword evidence="2 4" id="KW-0238">DNA-binding</keyword>
<feature type="region of interest" description="Disordered" evidence="5">
    <location>
        <begin position="119"/>
        <end position="163"/>
    </location>
</feature>
<protein>
    <submittedName>
        <fullName evidence="8">Uncharacterized protein LOC112693439</fullName>
    </submittedName>
</protein>
<comment type="subcellular location">
    <subcellularLocation>
        <location evidence="1">Nucleus</location>
    </subcellularLocation>
</comment>
<evidence type="ECO:0000256" key="5">
    <source>
        <dbReference type="SAM" id="MobiDB-lite"/>
    </source>
</evidence>
<feature type="DNA-binding region" description="HMG box" evidence="4">
    <location>
        <begin position="50"/>
        <end position="118"/>
    </location>
</feature>
<reference evidence="8" key="1">
    <citation type="submission" date="2025-08" db="UniProtKB">
        <authorList>
            <consortium name="RefSeq"/>
        </authorList>
    </citation>
    <scope>IDENTIFICATION</scope>
    <source>
        <tissue evidence="8">Whole body</tissue>
    </source>
</reference>
<dbReference type="PANTHER" id="PTHR10270">
    <property type="entry name" value="SOX TRANSCRIPTION FACTOR"/>
    <property type="match status" value="1"/>
</dbReference>
<accession>A0A8B8GNW5</accession>
<dbReference type="GeneID" id="112693439"/>
<dbReference type="GO" id="GO:0000122">
    <property type="term" value="P:negative regulation of transcription by RNA polymerase II"/>
    <property type="evidence" value="ECO:0007669"/>
    <property type="project" value="TreeGrafter"/>
</dbReference>
<keyword evidence="3 4" id="KW-0539">Nucleus</keyword>
<evidence type="ECO:0000313" key="8">
    <source>
        <dbReference type="RefSeq" id="XP_025424291.1"/>
    </source>
</evidence>
<evidence type="ECO:0000259" key="6">
    <source>
        <dbReference type="PROSITE" id="PS50118"/>
    </source>
</evidence>
<feature type="compositionally biased region" description="Polar residues" evidence="5">
    <location>
        <begin position="7"/>
        <end position="48"/>
    </location>
</feature>
<dbReference type="InterPro" id="IPR036910">
    <property type="entry name" value="HMG_box_dom_sf"/>
</dbReference>
<dbReference type="OrthoDB" id="6247875at2759"/>
<dbReference type="CDD" id="cd22029">
    <property type="entry name" value="HMG-box_SoxC"/>
    <property type="match status" value="1"/>
</dbReference>
<feature type="region of interest" description="Disordered" evidence="5">
    <location>
        <begin position="184"/>
        <end position="217"/>
    </location>
</feature>
<evidence type="ECO:0000256" key="4">
    <source>
        <dbReference type="PROSITE-ProRule" id="PRU00267"/>
    </source>
</evidence>
<dbReference type="GO" id="GO:0005634">
    <property type="term" value="C:nucleus"/>
    <property type="evidence" value="ECO:0007669"/>
    <property type="project" value="UniProtKB-SubCell"/>
</dbReference>
<dbReference type="GO" id="GO:0007420">
    <property type="term" value="P:brain development"/>
    <property type="evidence" value="ECO:0007669"/>
    <property type="project" value="TreeGrafter"/>
</dbReference>
<organism evidence="7 8">
    <name type="scientific">Sipha flava</name>
    <name type="common">yellow sugarcane aphid</name>
    <dbReference type="NCBI Taxonomy" id="143950"/>
    <lineage>
        <taxon>Eukaryota</taxon>
        <taxon>Metazoa</taxon>
        <taxon>Ecdysozoa</taxon>
        <taxon>Arthropoda</taxon>
        <taxon>Hexapoda</taxon>
        <taxon>Insecta</taxon>
        <taxon>Pterygota</taxon>
        <taxon>Neoptera</taxon>
        <taxon>Paraneoptera</taxon>
        <taxon>Hemiptera</taxon>
        <taxon>Sternorrhyncha</taxon>
        <taxon>Aphidomorpha</taxon>
        <taxon>Aphidoidea</taxon>
        <taxon>Aphididae</taxon>
        <taxon>Sipha</taxon>
    </lineage>
</organism>
<dbReference type="FunFam" id="1.10.30.10:FF:000002">
    <property type="entry name" value="transcription factor Sox-2"/>
    <property type="match status" value="1"/>
</dbReference>
<dbReference type="InterPro" id="IPR050140">
    <property type="entry name" value="SRY-related_HMG-box_TF-like"/>
</dbReference>
<feature type="domain" description="HMG box" evidence="6">
    <location>
        <begin position="50"/>
        <end position="118"/>
    </location>
</feature>
<dbReference type="GO" id="GO:0001228">
    <property type="term" value="F:DNA-binding transcription activator activity, RNA polymerase II-specific"/>
    <property type="evidence" value="ECO:0007669"/>
    <property type="project" value="TreeGrafter"/>
</dbReference>
<evidence type="ECO:0000256" key="2">
    <source>
        <dbReference type="ARBA" id="ARBA00023125"/>
    </source>
</evidence>
<dbReference type="GO" id="GO:0030182">
    <property type="term" value="P:neuron differentiation"/>
    <property type="evidence" value="ECO:0007669"/>
    <property type="project" value="TreeGrafter"/>
</dbReference>
<evidence type="ECO:0000256" key="3">
    <source>
        <dbReference type="ARBA" id="ARBA00023242"/>
    </source>
</evidence>
<feature type="compositionally biased region" description="Polar residues" evidence="5">
    <location>
        <begin position="134"/>
        <end position="144"/>
    </location>
</feature>
<dbReference type="Gene3D" id="1.10.30.10">
    <property type="entry name" value="High mobility group box domain"/>
    <property type="match status" value="1"/>
</dbReference>
<evidence type="ECO:0000256" key="1">
    <source>
        <dbReference type="ARBA" id="ARBA00004123"/>
    </source>
</evidence>
<name>A0A8B8GNW5_9HEMI</name>
<dbReference type="SMART" id="SM00398">
    <property type="entry name" value="HMG"/>
    <property type="match status" value="1"/>
</dbReference>
<dbReference type="RefSeq" id="XP_025424291.1">
    <property type="nucleotide sequence ID" value="XM_025568506.1"/>
</dbReference>
<dbReference type="Proteomes" id="UP000694846">
    <property type="component" value="Unplaced"/>
</dbReference>
<dbReference type="PANTHER" id="PTHR10270:SF323">
    <property type="entry name" value="TRANSCRIPTION FACTOR SOX-14-RELATED"/>
    <property type="match status" value="1"/>
</dbReference>
<keyword evidence="7" id="KW-1185">Reference proteome</keyword>
<evidence type="ECO:0000313" key="7">
    <source>
        <dbReference type="Proteomes" id="UP000694846"/>
    </source>
</evidence>
<gene>
    <name evidence="8" type="primary">LOC112693439</name>
</gene>
<dbReference type="InterPro" id="IPR009071">
    <property type="entry name" value="HMG_box_dom"/>
</dbReference>
<feature type="region of interest" description="Disordered" evidence="5">
    <location>
        <begin position="1"/>
        <end position="52"/>
    </location>
</feature>
<dbReference type="AlphaFoldDB" id="A0A8B8GNW5"/>
<dbReference type="Pfam" id="PF00505">
    <property type="entry name" value="HMG_box"/>
    <property type="match status" value="1"/>
</dbReference>